<dbReference type="RefSeq" id="WP_188741608.1">
    <property type="nucleotide sequence ID" value="NZ_BAABFW010000007.1"/>
</dbReference>
<protein>
    <submittedName>
        <fullName evidence="1">SIMPL domain-containing protein</fullName>
    </submittedName>
</protein>
<dbReference type="GO" id="GO:0006974">
    <property type="term" value="P:DNA damage response"/>
    <property type="evidence" value="ECO:0007669"/>
    <property type="project" value="TreeGrafter"/>
</dbReference>
<dbReference type="InterPro" id="IPR052022">
    <property type="entry name" value="26kDa_periplasmic_antigen"/>
</dbReference>
<keyword evidence="2" id="KW-1185">Reference proteome</keyword>
<proteinExistence type="predicted"/>
<gene>
    <name evidence="1" type="ORF">GCM10011372_02460</name>
</gene>
<evidence type="ECO:0000313" key="1">
    <source>
        <dbReference type="EMBL" id="GGJ68169.1"/>
    </source>
</evidence>
<reference evidence="1" key="1">
    <citation type="journal article" date="2014" name="Int. J. Syst. Evol. Microbiol.">
        <title>Complete genome sequence of Corynebacterium casei LMG S-19264T (=DSM 44701T), isolated from a smear-ripened cheese.</title>
        <authorList>
            <consortium name="US DOE Joint Genome Institute (JGI-PGF)"/>
            <person name="Walter F."/>
            <person name="Albersmeier A."/>
            <person name="Kalinowski J."/>
            <person name="Ruckert C."/>
        </authorList>
    </citation>
    <scope>NUCLEOTIDE SEQUENCE</scope>
    <source>
        <strain evidence="1">CGMCC 1.8984</strain>
    </source>
</reference>
<dbReference type="PANTHER" id="PTHR34387:SF2">
    <property type="entry name" value="SLR1258 PROTEIN"/>
    <property type="match status" value="1"/>
</dbReference>
<dbReference type="Pfam" id="PF04402">
    <property type="entry name" value="SIMPL"/>
    <property type="match status" value="1"/>
</dbReference>
<accession>A0A917UM63</accession>
<comment type="caution">
    <text evidence="1">The sequence shown here is derived from an EMBL/GenBank/DDBJ whole genome shotgun (WGS) entry which is preliminary data.</text>
</comment>
<dbReference type="Proteomes" id="UP000636956">
    <property type="component" value="Unassembled WGS sequence"/>
</dbReference>
<dbReference type="EMBL" id="BMMD01000001">
    <property type="protein sequence ID" value="GGJ68169.1"/>
    <property type="molecule type" value="Genomic_DNA"/>
</dbReference>
<reference evidence="1" key="2">
    <citation type="submission" date="2020-09" db="EMBL/GenBank/DDBJ databases">
        <authorList>
            <person name="Sun Q."/>
            <person name="Zhou Y."/>
        </authorList>
    </citation>
    <scope>NUCLEOTIDE SEQUENCE</scope>
    <source>
        <strain evidence="1">CGMCC 1.8984</strain>
    </source>
</reference>
<evidence type="ECO:0000313" key="2">
    <source>
        <dbReference type="Proteomes" id="UP000636956"/>
    </source>
</evidence>
<dbReference type="Gene3D" id="3.30.70.2970">
    <property type="entry name" value="Protein of unknown function (DUF541), domain 2"/>
    <property type="match status" value="1"/>
</dbReference>
<organism evidence="1 2">
    <name type="scientific">Agromyces bauzanensis</name>
    <dbReference type="NCBI Taxonomy" id="1308924"/>
    <lineage>
        <taxon>Bacteria</taxon>
        <taxon>Bacillati</taxon>
        <taxon>Actinomycetota</taxon>
        <taxon>Actinomycetes</taxon>
        <taxon>Micrococcales</taxon>
        <taxon>Microbacteriaceae</taxon>
        <taxon>Agromyces</taxon>
    </lineage>
</organism>
<dbReference type="Gene3D" id="3.30.110.170">
    <property type="entry name" value="Protein of unknown function (DUF541), domain 1"/>
    <property type="match status" value="1"/>
</dbReference>
<sequence length="221" mass="23089">MPTTIAVTGRAEERIAPELGAVALSIGAQGAVRDHVVGSTTAAHDRVLAQVRELEASGVLDTWSAGQLRVWSYRPWNSEGKQLPLVHQASAEVEVVFTDLARLGEWVGDAAGAAEVAIGGIEWRLTDATRRRVREAAQRAAVADALAKARVYASALGLGDPTPVELADHGMLSAQPMPGAPKTMMMRTAADLGGGSQGTEFAPAEIVIEASVDARFTAEAA</sequence>
<name>A0A917UM63_9MICO</name>
<dbReference type="InterPro" id="IPR007497">
    <property type="entry name" value="SIMPL/DUF541"/>
</dbReference>
<dbReference type="PANTHER" id="PTHR34387">
    <property type="entry name" value="SLR1258 PROTEIN"/>
    <property type="match status" value="1"/>
</dbReference>
<dbReference type="AlphaFoldDB" id="A0A917UM63"/>